<dbReference type="InterPro" id="IPR001610">
    <property type="entry name" value="PAC"/>
</dbReference>
<dbReference type="Gene3D" id="3.30.70.270">
    <property type="match status" value="1"/>
</dbReference>
<dbReference type="Pfam" id="PF00989">
    <property type="entry name" value="PAS"/>
    <property type="match status" value="1"/>
</dbReference>
<reference evidence="5" key="1">
    <citation type="submission" date="2016-10" db="EMBL/GenBank/DDBJ databases">
        <title>CRISPR-Cas defence system in Roseofilum reptotaenium: evidence of a bacteriophage-cyanobacterium arms race in the coral black band disease.</title>
        <authorList>
            <person name="Buerger P."/>
            <person name="Wood-Charlson E.M."/>
            <person name="Weynberg K.D."/>
            <person name="Willis B."/>
            <person name="Van Oppen M.J."/>
        </authorList>
    </citation>
    <scope>NUCLEOTIDE SEQUENCE [LARGE SCALE GENOMIC DNA]</scope>
    <source>
        <strain evidence="5">AO1-A</strain>
    </source>
</reference>
<dbReference type="Proteomes" id="UP000183940">
    <property type="component" value="Unassembled WGS sequence"/>
</dbReference>
<dbReference type="Gene3D" id="3.20.20.450">
    <property type="entry name" value="EAL domain"/>
    <property type="match status" value="1"/>
</dbReference>
<dbReference type="InterPro" id="IPR029016">
    <property type="entry name" value="GAF-like_dom_sf"/>
</dbReference>
<proteinExistence type="predicted"/>
<dbReference type="PANTHER" id="PTHR44757:SF2">
    <property type="entry name" value="BIOFILM ARCHITECTURE MAINTENANCE PROTEIN MBAA"/>
    <property type="match status" value="1"/>
</dbReference>
<dbReference type="SMART" id="SM00091">
    <property type="entry name" value="PAS"/>
    <property type="match status" value="3"/>
</dbReference>
<dbReference type="InterPro" id="IPR001633">
    <property type="entry name" value="EAL_dom"/>
</dbReference>
<dbReference type="EMBL" id="MLAW01000014">
    <property type="protein sequence ID" value="OJJ25656.1"/>
    <property type="molecule type" value="Genomic_DNA"/>
</dbReference>
<sequence>MMGEMKPIHTKIKEAQFRFLMETTTDGVWIWEVEADQVVWNEKMYTLIGLPPQGIEANLERVQSLIHPEDLKKYQEMIDAALETGNSYELEFRIRRSDGQYIWVLDRATVLKDNDNRPYRMMGTIADISDRKYNELWLNGQKQILEAIAKNAPLQETLSLLIHTLESQASELFGSILLTDLPNNCLRLGAAPHLHPDYNQAVDGVPISEGTGSCGTAAYRKEPVIVENIATDPLWKNYKDLALSYGLQAAWSVPVLSLQDQVLGTFCFYAQSPSLPKEKHHKRMESATRLAAIAIERCQSEAALRENEQRFRCLFEEVPLIPVQGYDPDLNIFFWNKASENLYGYSPQEAIGKNLEELILTPETADYLRQGYHNWITQGIPMAPGELIVKNHKQESIRIFSSYVLLYNAKGKPELYCVDLDLTERYQQAEKLSELSTRLKYLHRLSTGNYQDFEELFAAYLQAGCQLFRLTTGFIANLNQEIICLEFVQSDLPLKPGMCFKVSDTYCSEVVDHQETISFGKIEDYPKLKEYFPYKTFKLESYLGTPIIVEDKIYGVLSFLSPEVRTQPFTEADREMIELMAKDISRFITDHHQELKRQEAELALRESELKYRSIFENISQGIFQSTPDGYYLSANRFLAHLYGYDSPESLIECLTDIDRQLYVDPTRRQQLKILTEEQGIVYDFESEVYRRDGEIIWVSETQRAVLDEEGNIIYYEGTVEDISARRQAEEQLHYDAYHDKLTGLKNRTWFIDHLGQTIHAYQLQETGLYAILFIDLDRFKIINDSLGHLVGDDLLKQVAQRLQTSLSGIHGESFCNLDREIPKDTLARFGGDEFAVLLTSLSDPQEAIAAAERLVSLMRTPFRMGDYEFSLGASIGITLGHHDYHSPEELLRDADLAMYQAKGQGGGQFVCFETVMHPRALARLQLEHDLTRALELEELSLCYQPVVCLRTGGLKGFEVLLRWKHSKKGWISPGEFIPVAEEIGLISTLGWWVLEQSCRQLQQWRAEISQGLEIVLNVNLSLLQLKQTNLVEQIEKLLRSHHIPGDCLNLEVTETSFLETSQFDASILHELKALGLQLSIDDFGTGYSSLSRLHQLPIDMIKIDREFVDGIETDISKEAIAQTIITLAHNLGAQLVCEGIETPAQCCKLQQLGCEYAQGYLFSRPLIPRSATQLLKHPHFQQAINWSSCGCSVASK</sequence>
<dbReference type="Pfam" id="PF13426">
    <property type="entry name" value="PAS_9"/>
    <property type="match status" value="1"/>
</dbReference>
<dbReference type="Pfam" id="PF08447">
    <property type="entry name" value="PAS_3"/>
    <property type="match status" value="1"/>
</dbReference>
<dbReference type="SUPFAM" id="SSF55781">
    <property type="entry name" value="GAF domain-like"/>
    <property type="match status" value="2"/>
</dbReference>
<keyword evidence="6" id="KW-1185">Reference proteome</keyword>
<dbReference type="PROSITE" id="PS50112">
    <property type="entry name" value="PAS"/>
    <property type="match status" value="3"/>
</dbReference>
<dbReference type="SMART" id="SM00086">
    <property type="entry name" value="PAC"/>
    <property type="match status" value="3"/>
</dbReference>
<dbReference type="InterPro" id="IPR029787">
    <property type="entry name" value="Nucleotide_cyclase"/>
</dbReference>
<dbReference type="InterPro" id="IPR000160">
    <property type="entry name" value="GGDEF_dom"/>
</dbReference>
<dbReference type="SUPFAM" id="SSF55785">
    <property type="entry name" value="PYP-like sensor domain (PAS domain)"/>
    <property type="match status" value="3"/>
</dbReference>
<gene>
    <name evidence="5" type="ORF">BI308_10035</name>
</gene>
<dbReference type="Gene3D" id="3.30.450.20">
    <property type="entry name" value="PAS domain"/>
    <property type="match status" value="3"/>
</dbReference>
<dbReference type="GO" id="GO:0006355">
    <property type="term" value="P:regulation of DNA-templated transcription"/>
    <property type="evidence" value="ECO:0007669"/>
    <property type="project" value="InterPro"/>
</dbReference>
<dbReference type="InterPro" id="IPR013767">
    <property type="entry name" value="PAS_fold"/>
</dbReference>
<dbReference type="AlphaFoldDB" id="A0A1L9QSQ6"/>
<feature type="domain" description="PAC" evidence="2">
    <location>
        <begin position="682"/>
        <end position="734"/>
    </location>
</feature>
<name>A0A1L9QSQ6_9CYAN</name>
<dbReference type="InterPro" id="IPR052155">
    <property type="entry name" value="Biofilm_reg_signaling"/>
</dbReference>
<dbReference type="SMART" id="SM00065">
    <property type="entry name" value="GAF"/>
    <property type="match status" value="2"/>
</dbReference>
<dbReference type="Pfam" id="PF13185">
    <property type="entry name" value="GAF_2"/>
    <property type="match status" value="1"/>
</dbReference>
<dbReference type="Gene3D" id="3.30.450.40">
    <property type="match status" value="2"/>
</dbReference>
<dbReference type="CDD" id="cd00130">
    <property type="entry name" value="PAS"/>
    <property type="match status" value="3"/>
</dbReference>
<dbReference type="FunFam" id="3.30.450.20:FF:000099">
    <property type="entry name" value="Sensory box sensor histidine kinase"/>
    <property type="match status" value="1"/>
</dbReference>
<dbReference type="Pfam" id="PF00563">
    <property type="entry name" value="EAL"/>
    <property type="match status" value="1"/>
</dbReference>
<evidence type="ECO:0000259" key="4">
    <source>
        <dbReference type="PROSITE" id="PS50887"/>
    </source>
</evidence>
<dbReference type="NCBIfam" id="TIGR00254">
    <property type="entry name" value="GGDEF"/>
    <property type="match status" value="1"/>
</dbReference>
<evidence type="ECO:0000313" key="6">
    <source>
        <dbReference type="Proteomes" id="UP000183940"/>
    </source>
</evidence>
<accession>A0A1L9QSQ6</accession>
<dbReference type="InterPro" id="IPR000014">
    <property type="entry name" value="PAS"/>
</dbReference>
<evidence type="ECO:0000259" key="2">
    <source>
        <dbReference type="PROSITE" id="PS50113"/>
    </source>
</evidence>
<dbReference type="SUPFAM" id="SSF141868">
    <property type="entry name" value="EAL domain-like"/>
    <property type="match status" value="1"/>
</dbReference>
<evidence type="ECO:0000259" key="1">
    <source>
        <dbReference type="PROSITE" id="PS50112"/>
    </source>
</evidence>
<evidence type="ECO:0000313" key="5">
    <source>
        <dbReference type="EMBL" id="OJJ25656.1"/>
    </source>
</evidence>
<dbReference type="InterPro" id="IPR000700">
    <property type="entry name" value="PAS-assoc_C"/>
</dbReference>
<evidence type="ECO:0008006" key="7">
    <source>
        <dbReference type="Google" id="ProtNLM"/>
    </source>
</evidence>
<dbReference type="STRING" id="1925591.BI308_10035"/>
<feature type="domain" description="GGDEF" evidence="4">
    <location>
        <begin position="767"/>
        <end position="914"/>
    </location>
</feature>
<dbReference type="NCBIfam" id="TIGR00229">
    <property type="entry name" value="sensory_box"/>
    <property type="match status" value="3"/>
</dbReference>
<dbReference type="PROSITE" id="PS50887">
    <property type="entry name" value="GGDEF"/>
    <property type="match status" value="1"/>
</dbReference>
<evidence type="ECO:0000259" key="3">
    <source>
        <dbReference type="PROSITE" id="PS50883"/>
    </source>
</evidence>
<feature type="domain" description="PAC" evidence="2">
    <location>
        <begin position="88"/>
        <end position="140"/>
    </location>
</feature>
<dbReference type="InterPro" id="IPR035919">
    <property type="entry name" value="EAL_sf"/>
</dbReference>
<comment type="caution">
    <text evidence="5">The sequence shown here is derived from an EMBL/GenBank/DDBJ whole genome shotgun (WGS) entry which is preliminary data.</text>
</comment>
<feature type="domain" description="PAS" evidence="1">
    <location>
        <begin position="307"/>
        <end position="379"/>
    </location>
</feature>
<dbReference type="SUPFAM" id="SSF55073">
    <property type="entry name" value="Nucleotide cyclase"/>
    <property type="match status" value="1"/>
</dbReference>
<dbReference type="PANTHER" id="PTHR44757">
    <property type="entry name" value="DIGUANYLATE CYCLASE DGCP"/>
    <property type="match status" value="1"/>
</dbReference>
<feature type="domain" description="PAS" evidence="1">
    <location>
        <begin position="607"/>
        <end position="648"/>
    </location>
</feature>
<dbReference type="CDD" id="cd01948">
    <property type="entry name" value="EAL"/>
    <property type="match status" value="1"/>
</dbReference>
<dbReference type="InterPro" id="IPR035965">
    <property type="entry name" value="PAS-like_dom_sf"/>
</dbReference>
<dbReference type="SMART" id="SM00052">
    <property type="entry name" value="EAL"/>
    <property type="match status" value="1"/>
</dbReference>
<feature type="domain" description="PAS" evidence="1">
    <location>
        <begin position="13"/>
        <end position="85"/>
    </location>
</feature>
<organism evidence="5 6">
    <name type="scientific">Roseofilum reptotaenium AO1-A</name>
    <dbReference type="NCBI Taxonomy" id="1925591"/>
    <lineage>
        <taxon>Bacteria</taxon>
        <taxon>Bacillati</taxon>
        <taxon>Cyanobacteriota</taxon>
        <taxon>Cyanophyceae</taxon>
        <taxon>Desertifilales</taxon>
        <taxon>Desertifilaceae</taxon>
        <taxon>Roseofilum</taxon>
    </lineage>
</organism>
<dbReference type="Pfam" id="PF00990">
    <property type="entry name" value="GGDEF"/>
    <property type="match status" value="1"/>
</dbReference>
<protein>
    <recommendedName>
        <fullName evidence="7">Diguanylate cyclase</fullName>
    </recommendedName>
</protein>
<dbReference type="CDD" id="cd01949">
    <property type="entry name" value="GGDEF"/>
    <property type="match status" value="1"/>
</dbReference>
<dbReference type="InterPro" id="IPR013655">
    <property type="entry name" value="PAS_fold_3"/>
</dbReference>
<dbReference type="PROSITE" id="PS50883">
    <property type="entry name" value="EAL"/>
    <property type="match status" value="1"/>
</dbReference>
<dbReference type="SMART" id="SM00267">
    <property type="entry name" value="GGDEF"/>
    <property type="match status" value="1"/>
</dbReference>
<dbReference type="PROSITE" id="PS50113">
    <property type="entry name" value="PAC"/>
    <property type="match status" value="2"/>
</dbReference>
<feature type="domain" description="EAL" evidence="3">
    <location>
        <begin position="923"/>
        <end position="1179"/>
    </location>
</feature>
<dbReference type="InterPro" id="IPR003018">
    <property type="entry name" value="GAF"/>
</dbReference>
<dbReference type="Pfam" id="PF01590">
    <property type="entry name" value="GAF"/>
    <property type="match status" value="1"/>
</dbReference>
<dbReference type="InterPro" id="IPR043128">
    <property type="entry name" value="Rev_trsase/Diguanyl_cyclase"/>
</dbReference>